<evidence type="ECO:0000313" key="10">
    <source>
        <dbReference type="Proteomes" id="UP000053599"/>
    </source>
</evidence>
<dbReference type="OrthoDB" id="1560166at2759"/>
<keyword evidence="6" id="KW-0520">NAD</keyword>
<evidence type="ECO:0000256" key="5">
    <source>
        <dbReference type="ARBA" id="ARBA00023002"/>
    </source>
</evidence>
<dbReference type="SUPFAM" id="SSF51735">
    <property type="entry name" value="NAD(P)-binding Rossmann-fold domains"/>
    <property type="match status" value="1"/>
</dbReference>
<dbReference type="Proteomes" id="UP000053599">
    <property type="component" value="Unassembled WGS sequence"/>
</dbReference>
<evidence type="ECO:0000256" key="1">
    <source>
        <dbReference type="ARBA" id="ARBA00001947"/>
    </source>
</evidence>
<dbReference type="Gene3D" id="3.90.180.10">
    <property type="entry name" value="Medium-chain alcohol dehydrogenases, catalytic domain"/>
    <property type="match status" value="1"/>
</dbReference>
<evidence type="ECO:0000259" key="7">
    <source>
        <dbReference type="Pfam" id="PF00107"/>
    </source>
</evidence>
<evidence type="ECO:0008006" key="11">
    <source>
        <dbReference type="Google" id="ProtNLM"/>
    </source>
</evidence>
<dbReference type="InterPro" id="IPR011032">
    <property type="entry name" value="GroES-like_sf"/>
</dbReference>
<dbReference type="HOGENOM" id="CLU_026673_20_1_1"/>
<evidence type="ECO:0000256" key="4">
    <source>
        <dbReference type="ARBA" id="ARBA00022833"/>
    </source>
</evidence>
<dbReference type="InterPro" id="IPR013149">
    <property type="entry name" value="ADH-like_C"/>
</dbReference>
<dbReference type="Pfam" id="PF08240">
    <property type="entry name" value="ADH_N"/>
    <property type="match status" value="1"/>
</dbReference>
<reference evidence="9 10" key="1">
    <citation type="submission" date="2015-01" db="EMBL/GenBank/DDBJ databases">
        <title>The Genome Sequence of Exophiala sideris CBS121828.</title>
        <authorList>
            <consortium name="The Broad Institute Genomics Platform"/>
            <person name="Cuomo C."/>
            <person name="de Hoog S."/>
            <person name="Gorbushina A."/>
            <person name="Stielow B."/>
            <person name="Teixiera M."/>
            <person name="Abouelleil A."/>
            <person name="Chapman S.B."/>
            <person name="Priest M."/>
            <person name="Young S.K."/>
            <person name="Wortman J."/>
            <person name="Nusbaum C."/>
            <person name="Birren B."/>
        </authorList>
    </citation>
    <scope>NUCLEOTIDE SEQUENCE [LARGE SCALE GENOMIC DNA]</scope>
    <source>
        <strain evidence="9 10">CBS 121828</strain>
    </source>
</reference>
<dbReference type="GO" id="GO:0046872">
    <property type="term" value="F:metal ion binding"/>
    <property type="evidence" value="ECO:0007669"/>
    <property type="project" value="UniProtKB-KW"/>
</dbReference>
<evidence type="ECO:0000256" key="6">
    <source>
        <dbReference type="ARBA" id="ARBA00023027"/>
    </source>
</evidence>
<dbReference type="EMBL" id="KN846953">
    <property type="protein sequence ID" value="KIV78538.1"/>
    <property type="molecule type" value="Genomic_DNA"/>
</dbReference>
<dbReference type="STRING" id="1016849.A0A0D1YUM7"/>
<keyword evidence="4" id="KW-0862">Zinc</keyword>
<feature type="domain" description="Alcohol dehydrogenase-like C-terminal" evidence="7">
    <location>
        <begin position="131"/>
        <end position="256"/>
    </location>
</feature>
<keyword evidence="3" id="KW-0479">Metal-binding</keyword>
<gene>
    <name evidence="9" type="ORF">PV11_06183</name>
</gene>
<evidence type="ECO:0000256" key="3">
    <source>
        <dbReference type="ARBA" id="ARBA00022723"/>
    </source>
</evidence>
<dbReference type="AlphaFoldDB" id="A0A0D1YUM7"/>
<dbReference type="InterPro" id="IPR036291">
    <property type="entry name" value="NAD(P)-bd_dom_sf"/>
</dbReference>
<dbReference type="FunFam" id="3.40.50.720:FF:000039">
    <property type="entry name" value="Alcohol dehydrogenase AdhP"/>
    <property type="match status" value="1"/>
</dbReference>
<evidence type="ECO:0000259" key="8">
    <source>
        <dbReference type="Pfam" id="PF08240"/>
    </source>
</evidence>
<proteinExistence type="inferred from homology"/>
<comment type="cofactor">
    <cofactor evidence="1">
        <name>Zn(2+)</name>
        <dbReference type="ChEBI" id="CHEBI:29105"/>
    </cofactor>
</comment>
<comment type="similarity">
    <text evidence="2">Belongs to the zinc-containing alcohol dehydrogenase family.</text>
</comment>
<evidence type="ECO:0000313" key="9">
    <source>
        <dbReference type="EMBL" id="KIV78538.1"/>
    </source>
</evidence>
<keyword evidence="5" id="KW-0560">Oxidoreductase</keyword>
<dbReference type="Pfam" id="PF00107">
    <property type="entry name" value="ADH_zinc_N"/>
    <property type="match status" value="1"/>
</dbReference>
<accession>A0A0D1YUM7</accession>
<dbReference type="Gene3D" id="3.40.50.720">
    <property type="entry name" value="NAD(P)-binding Rossmann-like Domain"/>
    <property type="match status" value="1"/>
</dbReference>
<dbReference type="PANTHER" id="PTHR42940:SF8">
    <property type="entry name" value="VACUOLAR PROTEIN SORTING-ASSOCIATED PROTEIN 11"/>
    <property type="match status" value="1"/>
</dbReference>
<dbReference type="InterPro" id="IPR013154">
    <property type="entry name" value="ADH-like_N"/>
</dbReference>
<dbReference type="SUPFAM" id="SSF50129">
    <property type="entry name" value="GroES-like"/>
    <property type="match status" value="1"/>
</dbReference>
<evidence type="ECO:0000256" key="2">
    <source>
        <dbReference type="ARBA" id="ARBA00008072"/>
    </source>
</evidence>
<dbReference type="GO" id="GO:0018455">
    <property type="term" value="F:alcohol dehydrogenase [NAD(P)+] activity"/>
    <property type="evidence" value="ECO:0007669"/>
    <property type="project" value="UniProtKB-ARBA"/>
</dbReference>
<sequence>MAMDQIEETFTPGHEGVGYVCQVHETIEGKGFKVGDAVGFLYIIGCCFECEGCMVHNMLCQKGQPKIQGRNTDGFFAEYAVVDWRSTIILPTQWEVERSSVFFCAGITAFHSVDSCNLEPGQWLGVIGAGGLGQLATQYAKAMGLKVVAIDINDATLGVCKAQGADAIFNSKIEPEYVHEIKALTNGGAHAVAVFSNASGAYSSAPSIIRVGGLLMVVGIPYKPIELSAIDMVLGMYRIKSESTGIPQRMGKALDFSVRHGIQPEVDLKRLEDLNDMVNQMRAHQATKRMAVIF</sequence>
<name>A0A0D1YUM7_9EURO</name>
<protein>
    <recommendedName>
        <fullName evidence="11">Enoyl reductase (ER) domain-containing protein</fullName>
    </recommendedName>
</protein>
<dbReference type="PANTHER" id="PTHR42940">
    <property type="entry name" value="ALCOHOL DEHYDROGENASE 1-RELATED"/>
    <property type="match status" value="1"/>
</dbReference>
<organism evidence="9 10">
    <name type="scientific">Exophiala sideris</name>
    <dbReference type="NCBI Taxonomy" id="1016849"/>
    <lineage>
        <taxon>Eukaryota</taxon>
        <taxon>Fungi</taxon>
        <taxon>Dikarya</taxon>
        <taxon>Ascomycota</taxon>
        <taxon>Pezizomycotina</taxon>
        <taxon>Eurotiomycetes</taxon>
        <taxon>Chaetothyriomycetidae</taxon>
        <taxon>Chaetothyriales</taxon>
        <taxon>Herpotrichiellaceae</taxon>
        <taxon>Exophiala</taxon>
    </lineage>
</organism>
<feature type="domain" description="Alcohol dehydrogenase-like N-terminal" evidence="8">
    <location>
        <begin position="9"/>
        <end position="91"/>
    </location>
</feature>